<accession>A0ABY3VJ75</accession>
<dbReference type="InterPro" id="IPR027417">
    <property type="entry name" value="P-loop_NTPase"/>
</dbReference>
<reference evidence="6" key="1">
    <citation type="submission" date="2022-08" db="EMBL/GenBank/DDBJ databases">
        <title>Whole genome sequencing of non-tuberculosis mycobacteria type-strains.</title>
        <authorList>
            <person name="Igarashi Y."/>
            <person name="Osugi A."/>
            <person name="Mitarai S."/>
        </authorList>
    </citation>
    <scope>NUCLEOTIDE SEQUENCE</scope>
    <source>
        <strain evidence="6">DSM 45127</strain>
    </source>
</reference>
<proteinExistence type="inferred from homology"/>
<dbReference type="InterPro" id="IPR003593">
    <property type="entry name" value="AAA+_ATPase"/>
</dbReference>
<dbReference type="RefSeq" id="WP_240261197.1">
    <property type="nucleotide sequence ID" value="NZ_CP092488.2"/>
</dbReference>
<keyword evidence="3" id="KW-0547">Nucleotide-binding</keyword>
<dbReference type="Proteomes" id="UP001055336">
    <property type="component" value="Chromosome"/>
</dbReference>
<dbReference type="SMART" id="SM00382">
    <property type="entry name" value="AAA"/>
    <property type="match status" value="1"/>
</dbReference>
<dbReference type="InterPro" id="IPR043129">
    <property type="entry name" value="ATPase_NBD"/>
</dbReference>
<evidence type="ECO:0000313" key="6">
    <source>
        <dbReference type="EMBL" id="UMB69465.1"/>
    </source>
</evidence>
<dbReference type="PANTHER" id="PTHR24220:SF689">
    <property type="entry name" value="LIPOPROTEIN-RELEASING SYSTEM ATP-BINDING PROTEIN LOLD"/>
    <property type="match status" value="1"/>
</dbReference>
<dbReference type="InterPro" id="IPR003439">
    <property type="entry name" value="ABC_transporter-like_ATP-bd"/>
</dbReference>
<evidence type="ECO:0000256" key="2">
    <source>
        <dbReference type="ARBA" id="ARBA00022448"/>
    </source>
</evidence>
<dbReference type="PROSITE" id="PS50893">
    <property type="entry name" value="ABC_TRANSPORTER_2"/>
    <property type="match status" value="1"/>
</dbReference>
<organism evidence="6 7">
    <name type="scientific">Mycobacterium paraterrae</name>
    <dbReference type="NCBI Taxonomy" id="577492"/>
    <lineage>
        <taxon>Bacteria</taxon>
        <taxon>Bacillati</taxon>
        <taxon>Actinomycetota</taxon>
        <taxon>Actinomycetes</taxon>
        <taxon>Mycobacteriales</taxon>
        <taxon>Mycobacteriaceae</taxon>
        <taxon>Mycobacterium</taxon>
    </lineage>
</organism>
<feature type="domain" description="ABC transporter" evidence="5">
    <location>
        <begin position="507"/>
        <end position="739"/>
    </location>
</feature>
<dbReference type="Pfam" id="PF23717">
    <property type="entry name" value="DUF7159"/>
    <property type="match status" value="2"/>
</dbReference>
<keyword evidence="7" id="KW-1185">Reference proteome</keyword>
<evidence type="ECO:0000259" key="5">
    <source>
        <dbReference type="PROSITE" id="PS50893"/>
    </source>
</evidence>
<name>A0ABY3VJ75_9MYCO</name>
<dbReference type="CDD" id="cd03255">
    <property type="entry name" value="ABC_MJ0796_LolCDE_FtsE"/>
    <property type="match status" value="1"/>
</dbReference>
<dbReference type="PROSITE" id="PS00211">
    <property type="entry name" value="ABC_TRANSPORTER_1"/>
    <property type="match status" value="1"/>
</dbReference>
<dbReference type="InterPro" id="IPR017871">
    <property type="entry name" value="ABC_transporter-like_CS"/>
</dbReference>
<dbReference type="Gene3D" id="3.40.50.300">
    <property type="entry name" value="P-loop containing nucleotide triphosphate hydrolases"/>
    <property type="match status" value="1"/>
</dbReference>
<keyword evidence="4 6" id="KW-0067">ATP-binding</keyword>
<protein>
    <submittedName>
        <fullName evidence="6">ABC transporter ATP-binding protein</fullName>
    </submittedName>
</protein>
<dbReference type="GO" id="GO:0005524">
    <property type="term" value="F:ATP binding"/>
    <property type="evidence" value="ECO:0007669"/>
    <property type="project" value="UniProtKB-KW"/>
</dbReference>
<dbReference type="SUPFAM" id="SSF52540">
    <property type="entry name" value="P-loop containing nucleoside triphosphate hydrolases"/>
    <property type="match status" value="1"/>
</dbReference>
<comment type="similarity">
    <text evidence="1">Belongs to the ABC transporter superfamily.</text>
</comment>
<evidence type="ECO:0000256" key="3">
    <source>
        <dbReference type="ARBA" id="ARBA00022741"/>
    </source>
</evidence>
<dbReference type="Pfam" id="PF00005">
    <property type="entry name" value="ABC_tran"/>
    <property type="match status" value="1"/>
</dbReference>
<gene>
    <name evidence="6" type="ORF">MKK62_24525</name>
</gene>
<dbReference type="PANTHER" id="PTHR24220">
    <property type="entry name" value="IMPORT ATP-BINDING PROTEIN"/>
    <property type="match status" value="1"/>
</dbReference>
<keyword evidence="2" id="KW-0813">Transport</keyword>
<dbReference type="SUPFAM" id="SSF53067">
    <property type="entry name" value="Actin-like ATPase domain"/>
    <property type="match status" value="1"/>
</dbReference>
<evidence type="ECO:0000313" key="7">
    <source>
        <dbReference type="Proteomes" id="UP001055336"/>
    </source>
</evidence>
<dbReference type="InterPro" id="IPR015854">
    <property type="entry name" value="ABC_transpr_LolD-like"/>
</dbReference>
<sequence>MSDAVLGVSMTPTSVRTVLVAGAKADGVAVNQGNFGIAHGADLPSGTATEQIIATILITRETAASAGYRVTSTGVTWLDVAAATALREGLATRRIDNVLLVSPFHSAIALARAAGESAAYDHTALLCIEPDVATLAVVSAEDGTVVEVRRRFLPEDDGEAVAALVEMVNDAEAMEAGPQGVFVVGSGVDVPLIMPALVEATSLPVTAPDQPETALARGAALASANTELLTASAIELARTEGRAAGYTDIALLCIEPDSATSAVLSTHGDSVAEVRRRFLPSDDAAALTALVEIARGLEATDGGPQGLFLLGSGVDVPLIMPDLAAATSLPITTPEQPSVGSARGAALASANASSLASSAVALARAAGESAGYESTALLCIEPDVATLAVVGTADGLVVDLRRRFLPHDDDEAVAALTEIVKGAGAMEGGPQGVFVVGSGVDIPLIMPALAAVTTLPVTAPEQPATATPPDVTAARSPLFASSTAFLNGHGPDPEAALPVQDTRPVVLEARGLGKSFGSGTTTIPIIEDINLRIHAGEFVAMVGPSGSGKSTLLSILGLLEPPTSGEVLVNGASVARLSARERAGVRGRRIGYVFQSFNLLAGLSVAENVMLPSLLAGESGRAQYDRAIALLDQFGLAGMARRVPAELSGGEQQRVAIARALFMAPQVVLADEPTGNLDTKNGRRVMEALYNLNAAGQTIVMVTHDRAIADEAPRLVSLLDGRIESDNKQIRHGGAAWRAPH</sequence>
<evidence type="ECO:0000256" key="1">
    <source>
        <dbReference type="ARBA" id="ARBA00005417"/>
    </source>
</evidence>
<evidence type="ECO:0000256" key="4">
    <source>
        <dbReference type="ARBA" id="ARBA00022840"/>
    </source>
</evidence>
<dbReference type="EMBL" id="CP092488">
    <property type="protein sequence ID" value="UMB69465.1"/>
    <property type="molecule type" value="Genomic_DNA"/>
</dbReference>
<dbReference type="InterPro" id="IPR055583">
    <property type="entry name" value="DUF7159"/>
</dbReference>
<dbReference type="InterPro" id="IPR017911">
    <property type="entry name" value="MacB-like_ATP-bd"/>
</dbReference>